<dbReference type="STRING" id="307972.A0A2G8K7N0"/>
<dbReference type="InterPro" id="IPR013783">
    <property type="entry name" value="Ig-like_fold"/>
</dbReference>
<dbReference type="Gene3D" id="2.60.40.10">
    <property type="entry name" value="Immunoglobulins"/>
    <property type="match status" value="1"/>
</dbReference>
<keyword evidence="1" id="KW-0472">Membrane</keyword>
<feature type="transmembrane region" description="Helical" evidence="1">
    <location>
        <begin position="430"/>
        <end position="451"/>
    </location>
</feature>
<dbReference type="PROSITE" id="PS50835">
    <property type="entry name" value="IG_LIKE"/>
    <property type="match status" value="1"/>
</dbReference>
<dbReference type="EMBL" id="MRZV01000811">
    <property type="protein sequence ID" value="PIK43972.1"/>
    <property type="molecule type" value="Genomic_DNA"/>
</dbReference>
<dbReference type="InterPro" id="IPR007110">
    <property type="entry name" value="Ig-like_dom"/>
</dbReference>
<keyword evidence="1" id="KW-1133">Transmembrane helix</keyword>
<organism evidence="3 4">
    <name type="scientific">Stichopus japonicus</name>
    <name type="common">Sea cucumber</name>
    <dbReference type="NCBI Taxonomy" id="307972"/>
    <lineage>
        <taxon>Eukaryota</taxon>
        <taxon>Metazoa</taxon>
        <taxon>Echinodermata</taxon>
        <taxon>Eleutherozoa</taxon>
        <taxon>Echinozoa</taxon>
        <taxon>Holothuroidea</taxon>
        <taxon>Aspidochirotacea</taxon>
        <taxon>Aspidochirotida</taxon>
        <taxon>Stichopodidae</taxon>
        <taxon>Apostichopus</taxon>
    </lineage>
</organism>
<comment type="caution">
    <text evidence="3">The sequence shown here is derived from an EMBL/GenBank/DDBJ whole genome shotgun (WGS) entry which is preliminary data.</text>
</comment>
<evidence type="ECO:0000313" key="3">
    <source>
        <dbReference type="EMBL" id="PIK43972.1"/>
    </source>
</evidence>
<feature type="domain" description="Ig-like" evidence="2">
    <location>
        <begin position="308"/>
        <end position="412"/>
    </location>
</feature>
<dbReference type="InterPro" id="IPR036179">
    <property type="entry name" value="Ig-like_dom_sf"/>
</dbReference>
<reference evidence="3 4" key="1">
    <citation type="journal article" date="2017" name="PLoS Biol.">
        <title>The sea cucumber genome provides insights into morphological evolution and visceral regeneration.</title>
        <authorList>
            <person name="Zhang X."/>
            <person name="Sun L."/>
            <person name="Yuan J."/>
            <person name="Sun Y."/>
            <person name="Gao Y."/>
            <person name="Zhang L."/>
            <person name="Li S."/>
            <person name="Dai H."/>
            <person name="Hamel J.F."/>
            <person name="Liu C."/>
            <person name="Yu Y."/>
            <person name="Liu S."/>
            <person name="Lin W."/>
            <person name="Guo K."/>
            <person name="Jin S."/>
            <person name="Xu P."/>
            <person name="Storey K.B."/>
            <person name="Huan P."/>
            <person name="Zhang T."/>
            <person name="Zhou Y."/>
            <person name="Zhang J."/>
            <person name="Lin C."/>
            <person name="Li X."/>
            <person name="Xing L."/>
            <person name="Huo D."/>
            <person name="Sun M."/>
            <person name="Wang L."/>
            <person name="Mercier A."/>
            <person name="Li F."/>
            <person name="Yang H."/>
            <person name="Xiang J."/>
        </authorList>
    </citation>
    <scope>NUCLEOTIDE SEQUENCE [LARGE SCALE GENOMIC DNA]</scope>
    <source>
        <strain evidence="3">Shaxun</strain>
        <tissue evidence="3">Muscle</tissue>
    </source>
</reference>
<keyword evidence="1" id="KW-0812">Transmembrane</keyword>
<dbReference type="OrthoDB" id="10676722at2759"/>
<evidence type="ECO:0000259" key="2">
    <source>
        <dbReference type="PROSITE" id="PS50835"/>
    </source>
</evidence>
<dbReference type="AlphaFoldDB" id="A0A2G8K7N0"/>
<sequence>MGVISCSCNGSSMALIAWVNVNKGKALLLLHNGERIGDGYESGEFDIYPNGSLLINNVTASHESVYRVSTAISISSFRISKNICVQTTVKPAITIPVIEECSNTYGTTCVKSITDSVEVNCFVRDSRPAVKLSWTIRTHGGDHISPSNYMNLQLIRNITSHVTATFSFGESSVLSLLVCRANSVPLNLVEEENDFLVEKEIDYTSLANPIRINLKIHSPMNLSCADLGFNIVVWKWSPQQDAFGTLYVSIFHKDNHTKISNKEYKLEDEGSLSLQNTLVEHEGLYACVYDNGVSGGIVLYDVLVMVYPTAVFLVIDGCNHQQYCVLEKQPQDVLTCSVLGIRPKVALEWRAFREETSIDFTTSITVTQMGDLYDISLTVNFDFTLTIQNKFTVECRAVGENAELFSLSTKVDLLFPNVLPTEQRSYTSTIIIIAVLATMIINITAAVVVVCRIKEKAERFIEHLKEKYDVFYDSVQPIPYITDRMYCVDKYLYRFACGLKNIAGEKIIQYLQQKKESEKFAILCMLEQEDKTDRFIKTVSELVSSEETYIRREDSKLLQRSTLLILDVASKNQIPISHLYLLWSFSGFDDKDIRLESGLSLSSLTSVEKISINKGRQNQEFTEEDMIGLLNYGIKSPKFKYLVLHNCELPSSIKPDIIPEEARSRNIKGPVHIFNIIHSFILKQNVSLYFSLCNKGWPDDIQTISEMCSDVLIIDRDTSESVHWSVIEFLVEASNHDII</sequence>
<dbReference type="SUPFAM" id="SSF48726">
    <property type="entry name" value="Immunoglobulin"/>
    <property type="match status" value="2"/>
</dbReference>
<proteinExistence type="predicted"/>
<keyword evidence="4" id="KW-1185">Reference proteome</keyword>
<name>A0A2G8K7N0_STIJA</name>
<accession>A0A2G8K7N0</accession>
<dbReference type="Proteomes" id="UP000230750">
    <property type="component" value="Unassembled WGS sequence"/>
</dbReference>
<evidence type="ECO:0000313" key="4">
    <source>
        <dbReference type="Proteomes" id="UP000230750"/>
    </source>
</evidence>
<evidence type="ECO:0000256" key="1">
    <source>
        <dbReference type="SAM" id="Phobius"/>
    </source>
</evidence>
<protein>
    <recommendedName>
        <fullName evidence="2">Ig-like domain-containing protein</fullName>
    </recommendedName>
</protein>
<gene>
    <name evidence="3" type="ORF">BSL78_19175</name>
</gene>